<gene>
    <name evidence="1" type="ORF">FHR19_001852</name>
</gene>
<dbReference type="EMBL" id="JACIJJ010000002">
    <property type="protein sequence ID" value="MBB5698507.1"/>
    <property type="molecule type" value="Genomic_DNA"/>
</dbReference>
<organism evidence="1 2">
    <name type="scientific">Sphingomonas yantingensis</name>
    <dbReference type="NCBI Taxonomy" id="1241761"/>
    <lineage>
        <taxon>Bacteria</taxon>
        <taxon>Pseudomonadati</taxon>
        <taxon>Pseudomonadota</taxon>
        <taxon>Alphaproteobacteria</taxon>
        <taxon>Sphingomonadales</taxon>
        <taxon>Sphingomonadaceae</taxon>
        <taxon>Sphingomonas</taxon>
    </lineage>
</organism>
<dbReference type="RefSeq" id="WP_184027252.1">
    <property type="nucleotide sequence ID" value="NZ_JACIJJ010000002.1"/>
</dbReference>
<proteinExistence type="predicted"/>
<evidence type="ECO:0000313" key="1">
    <source>
        <dbReference type="EMBL" id="MBB5698507.1"/>
    </source>
</evidence>
<dbReference type="AlphaFoldDB" id="A0A7W9AQ30"/>
<accession>A0A7W9AQ30</accession>
<evidence type="ECO:0000313" key="2">
    <source>
        <dbReference type="Proteomes" id="UP000557739"/>
    </source>
</evidence>
<comment type="caution">
    <text evidence="1">The sequence shown here is derived from an EMBL/GenBank/DDBJ whole genome shotgun (WGS) entry which is preliminary data.</text>
</comment>
<protein>
    <submittedName>
        <fullName evidence="1">Uncharacterized protein</fullName>
    </submittedName>
</protein>
<reference evidence="1 2" key="1">
    <citation type="submission" date="2020-08" db="EMBL/GenBank/DDBJ databases">
        <title>Genomic Encyclopedia of Type Strains, Phase IV (KMG-IV): sequencing the most valuable type-strain genomes for metagenomic binning, comparative biology and taxonomic classification.</title>
        <authorList>
            <person name="Goeker M."/>
        </authorList>
    </citation>
    <scope>NUCLEOTIDE SEQUENCE [LARGE SCALE GENOMIC DNA]</scope>
    <source>
        <strain evidence="1 2">DSM 27244</strain>
    </source>
</reference>
<dbReference type="Proteomes" id="UP000557739">
    <property type="component" value="Unassembled WGS sequence"/>
</dbReference>
<name>A0A7W9AQ30_9SPHN</name>
<keyword evidence="2" id="KW-1185">Reference proteome</keyword>
<sequence length="130" mass="14594">MLHFYDRATMAAALTMDLEPRLKALLTARIEALPPELIDWTEYVVVEEGDTEADIVAAVGFSPLVEPIEGVRYGQPGFEPFWDLLIQRDGWSEMVVTFGSTFACVLLIERGCHAPRQLDELCSRYGSSNR</sequence>